<evidence type="ECO:0000313" key="3">
    <source>
        <dbReference type="Proteomes" id="UP000179284"/>
    </source>
</evidence>
<proteinExistence type="predicted"/>
<dbReference type="Proteomes" id="UP000179284">
    <property type="component" value="Chromosome I"/>
</dbReference>
<gene>
    <name evidence="2" type="ORF">bhn_I2553</name>
</gene>
<keyword evidence="3" id="KW-1185">Reference proteome</keyword>
<dbReference type="SUPFAM" id="SSF50998">
    <property type="entry name" value="Quinoprotein alcohol dehydrogenase-like"/>
    <property type="match status" value="1"/>
</dbReference>
<dbReference type="Pfam" id="PF18975">
    <property type="entry name" value="DUF5711"/>
    <property type="match status" value="1"/>
</dbReference>
<organism evidence="2 3">
    <name type="scientific">Butyrivibrio hungatei</name>
    <dbReference type="NCBI Taxonomy" id="185008"/>
    <lineage>
        <taxon>Bacteria</taxon>
        <taxon>Bacillati</taxon>
        <taxon>Bacillota</taxon>
        <taxon>Clostridia</taxon>
        <taxon>Lachnospirales</taxon>
        <taxon>Lachnospiraceae</taxon>
        <taxon>Butyrivibrio</taxon>
    </lineage>
</organism>
<dbReference type="AlphaFoldDB" id="A0A1D9P5Y7"/>
<dbReference type="KEGG" id="bhu:bhn_I2553"/>
<protein>
    <submittedName>
        <fullName evidence="2">Uncharacterized protein</fullName>
    </submittedName>
</protein>
<dbReference type="RefSeq" id="WP_071177171.1">
    <property type="nucleotide sequence ID" value="NZ_CP017831.1"/>
</dbReference>
<dbReference type="OrthoDB" id="1779345at2"/>
<name>A0A1D9P5Y7_9FIRM</name>
<keyword evidence="1" id="KW-1133">Transmembrane helix</keyword>
<keyword evidence="1" id="KW-0472">Membrane</keyword>
<dbReference type="InterPro" id="IPR043765">
    <property type="entry name" value="DUF5711"/>
</dbReference>
<keyword evidence="1" id="KW-0812">Transmembrane</keyword>
<dbReference type="InterPro" id="IPR011047">
    <property type="entry name" value="Quinoprotein_ADH-like_sf"/>
</dbReference>
<reference evidence="3" key="1">
    <citation type="submission" date="2016-10" db="EMBL/GenBank/DDBJ databases">
        <title>The complete genome sequence of the rumen bacterium Butyrivibrio hungatei MB2003.</title>
        <authorList>
            <person name="Palevich N."/>
            <person name="Kelly W.J."/>
            <person name="Leahy S.C."/>
            <person name="Altermann E."/>
            <person name="Rakonjac J."/>
            <person name="Attwood G.T."/>
        </authorList>
    </citation>
    <scope>NUCLEOTIDE SEQUENCE [LARGE SCALE GENOMIC DNA]</scope>
    <source>
        <strain evidence="3">MB2003</strain>
    </source>
</reference>
<feature type="transmembrane region" description="Helical" evidence="1">
    <location>
        <begin position="50"/>
        <end position="72"/>
    </location>
</feature>
<evidence type="ECO:0000313" key="2">
    <source>
        <dbReference type="EMBL" id="AOZ97585.1"/>
    </source>
</evidence>
<accession>A0A1D9P5Y7</accession>
<sequence>MAEVKDFKAYADKLNKIIESDEELPEESFDESPVRETSYKEKIRSHKLRVFFRTVIIAAVTIFFVAAVYISWRDKEYSEAVISTGSSITNGADAKVISLSGHIVQYSKDGISCLDESGQVLWNQTYEMQSPIAHTCQSIVAVGDYNGHNIYVNSVSGSLGQVDTNLPIRDFCVSSQGVVAAVLDGKDVTWIYLYDSQGNTLANFKTTMKDSGYPIDISISPNAELVCVSYLYPEDGQVKTSVAFFNFGSVGQNAIDNYASGFDYPGEVVPYVQFMNSSASFAISDARIMFYSGDEKPIIKSESFTGNEEIRSVYFSDSYVGLVFANSTDEGAYRLQVYNESGAIILTTYFDMDYTEIIFDKNQFVIYNEDECVIKDMKGHDKFKGTFDKPVRTMAATGARNKFILVTASSVDTYVLK</sequence>
<dbReference type="EMBL" id="CP017831">
    <property type="protein sequence ID" value="AOZ97585.1"/>
    <property type="molecule type" value="Genomic_DNA"/>
</dbReference>
<evidence type="ECO:0000256" key="1">
    <source>
        <dbReference type="SAM" id="Phobius"/>
    </source>
</evidence>